<keyword evidence="4 10" id="KW-0812">Transmembrane</keyword>
<evidence type="ECO:0000256" key="9">
    <source>
        <dbReference type="SAM" id="MobiDB-lite"/>
    </source>
</evidence>
<keyword evidence="5 10" id="KW-1133">Transmembrane helix</keyword>
<evidence type="ECO:0000256" key="8">
    <source>
        <dbReference type="ARBA" id="ARBA00023136"/>
    </source>
</evidence>
<dbReference type="GO" id="GO:0000293">
    <property type="term" value="F:ferric-chelate reductase activity"/>
    <property type="evidence" value="ECO:0007669"/>
    <property type="project" value="UniProtKB-ARBA"/>
</dbReference>
<dbReference type="Pfam" id="PF01794">
    <property type="entry name" value="Ferric_reduct"/>
    <property type="match status" value="1"/>
</dbReference>
<reference evidence="12 13" key="1">
    <citation type="submission" date="2015-07" db="EMBL/GenBank/DDBJ databases">
        <title>The genome of the fungus Escovopsis weberi, a specialized disease agent of ant agriculture.</title>
        <authorList>
            <person name="de Man T.J."/>
            <person name="Stajich J.E."/>
            <person name="Kubicek C.P."/>
            <person name="Chenthamara K."/>
            <person name="Atanasova L."/>
            <person name="Druzhinina I.S."/>
            <person name="Birnbaum S."/>
            <person name="Barribeau S.M."/>
            <person name="Teiling C."/>
            <person name="Suen G."/>
            <person name="Currie C."/>
            <person name="Gerardo N.M."/>
        </authorList>
    </citation>
    <scope>NUCLEOTIDE SEQUENCE [LARGE SCALE GENOMIC DNA]</scope>
</reference>
<evidence type="ECO:0000313" key="13">
    <source>
        <dbReference type="Proteomes" id="UP000053831"/>
    </source>
</evidence>
<feature type="transmembrane region" description="Helical" evidence="10">
    <location>
        <begin position="25"/>
        <end position="44"/>
    </location>
</feature>
<dbReference type="Pfam" id="PF08030">
    <property type="entry name" value="NAD_binding_6"/>
    <property type="match status" value="1"/>
</dbReference>
<evidence type="ECO:0000313" key="12">
    <source>
        <dbReference type="EMBL" id="KOS17908.1"/>
    </source>
</evidence>
<dbReference type="InterPro" id="IPR017927">
    <property type="entry name" value="FAD-bd_FR_type"/>
</dbReference>
<evidence type="ECO:0000256" key="1">
    <source>
        <dbReference type="ARBA" id="ARBA00004141"/>
    </source>
</evidence>
<dbReference type="SFLD" id="SFLDS00052">
    <property type="entry name" value="Ferric_Reductase_Domain"/>
    <property type="match status" value="1"/>
</dbReference>
<feature type="transmembrane region" description="Helical" evidence="10">
    <location>
        <begin position="245"/>
        <end position="266"/>
    </location>
</feature>
<dbReference type="PRINTS" id="PR00466">
    <property type="entry name" value="GP91PHOX"/>
</dbReference>
<dbReference type="SUPFAM" id="SSF52343">
    <property type="entry name" value="Ferredoxin reductase-like, C-terminal NADP-linked domain"/>
    <property type="match status" value="1"/>
</dbReference>
<keyword evidence="8 10" id="KW-0472">Membrane</keyword>
<dbReference type="GO" id="GO:0015677">
    <property type="term" value="P:copper ion import"/>
    <property type="evidence" value="ECO:0007669"/>
    <property type="project" value="TreeGrafter"/>
</dbReference>
<evidence type="ECO:0000256" key="7">
    <source>
        <dbReference type="ARBA" id="ARBA00023065"/>
    </source>
</evidence>
<proteinExistence type="inferred from homology"/>
<dbReference type="GO" id="GO:0006879">
    <property type="term" value="P:intracellular iron ion homeostasis"/>
    <property type="evidence" value="ECO:0007669"/>
    <property type="project" value="TreeGrafter"/>
</dbReference>
<dbReference type="CDD" id="cd06186">
    <property type="entry name" value="NOX_Duox_like_FAD_NADP"/>
    <property type="match status" value="1"/>
</dbReference>
<feature type="domain" description="FAD-binding FR-type" evidence="11">
    <location>
        <begin position="287"/>
        <end position="430"/>
    </location>
</feature>
<feature type="transmembrane region" description="Helical" evidence="10">
    <location>
        <begin position="147"/>
        <end position="165"/>
    </location>
</feature>
<evidence type="ECO:0000256" key="10">
    <source>
        <dbReference type="SAM" id="Phobius"/>
    </source>
</evidence>
<evidence type="ECO:0000259" key="11">
    <source>
        <dbReference type="PROSITE" id="PS51384"/>
    </source>
</evidence>
<evidence type="ECO:0000256" key="4">
    <source>
        <dbReference type="ARBA" id="ARBA00022692"/>
    </source>
</evidence>
<feature type="transmembrane region" description="Helical" evidence="10">
    <location>
        <begin position="218"/>
        <end position="238"/>
    </location>
</feature>
<organism evidence="12 13">
    <name type="scientific">Escovopsis weberi</name>
    <dbReference type="NCBI Taxonomy" id="150374"/>
    <lineage>
        <taxon>Eukaryota</taxon>
        <taxon>Fungi</taxon>
        <taxon>Dikarya</taxon>
        <taxon>Ascomycota</taxon>
        <taxon>Pezizomycotina</taxon>
        <taxon>Sordariomycetes</taxon>
        <taxon>Hypocreomycetidae</taxon>
        <taxon>Hypocreales</taxon>
        <taxon>Hypocreaceae</taxon>
        <taxon>Escovopsis</taxon>
    </lineage>
</organism>
<dbReference type="SFLD" id="SFLDG01168">
    <property type="entry name" value="Ferric_reductase_subgroup_(FRE"/>
    <property type="match status" value="1"/>
</dbReference>
<name>A0A0M8MT38_ESCWE</name>
<dbReference type="Gene3D" id="3.40.50.80">
    <property type="entry name" value="Nucleotide-binding domain of ferredoxin-NADP reductase (FNR) module"/>
    <property type="match status" value="1"/>
</dbReference>
<feature type="transmembrane region" description="Helical" evidence="10">
    <location>
        <begin position="117"/>
        <end position="135"/>
    </location>
</feature>
<dbReference type="GO" id="GO:0006826">
    <property type="term" value="P:iron ion transport"/>
    <property type="evidence" value="ECO:0007669"/>
    <property type="project" value="TreeGrafter"/>
</dbReference>
<dbReference type="GO" id="GO:0005886">
    <property type="term" value="C:plasma membrane"/>
    <property type="evidence" value="ECO:0007669"/>
    <property type="project" value="TreeGrafter"/>
</dbReference>
<evidence type="ECO:0000256" key="2">
    <source>
        <dbReference type="ARBA" id="ARBA00006278"/>
    </source>
</evidence>
<sequence length="611" mass="66367">MDWPFPFPRDVPPEHTHLRRQSLDYYGQLSHLSSLAPLFVAILVRVTTNVLSYSPSAPRPGTRTSHHDYHEVPGSPFAKARRAGAAGRWKTNLRRLRWWITDDVVIAGTPRGRRDEWILGLAWTLWSLILCFHGTGGDYIHLTKRLGIVAIAQLPAHYLLSLRPLNPYSWAFRCSHEHVNRYHRLLGAVTCLLLLAHVLLFNNFFLQLSQWLARLARPAVLLGHLLATLLLALAATSLPARVRRYSYRVFFVVHVAAAAALPALVFLHAPAARLYAAEALVALALDLAARRLTTFSARPLALDIIPGTSLVRVILPLPAHRARLFRALPAAHIYLSIPSSSPSSASSSSARGAALIFRLLFNPFTVAAVGDDSITLIARQRNGPLTTALACLAATPPPSSSSGPKNSSLPAPANALSLAVEGPYGTMAKSYPSLLAARPDRVLLLAGGVGASFAVPLHRALSHDLPCATVRLVWAVRARQDAAWSLAPAGAPSTARDRDRGSGSGSGSGPDIEPADDRIQLYITGKRGPRRAATMTTTTTTAAAAAHIAELHDARPDIPQIVDDTFRRGYEERVAVLVCGPAGMASEVRAQVRPWVMRGRDVWFHSESFAW</sequence>
<comment type="similarity">
    <text evidence="2">Belongs to the ferric reductase (FRE) family.</text>
</comment>
<dbReference type="Proteomes" id="UP000053831">
    <property type="component" value="Unassembled WGS sequence"/>
</dbReference>
<dbReference type="OrthoDB" id="10006946at2759"/>
<dbReference type="AlphaFoldDB" id="A0A0M8MT38"/>
<dbReference type="InterPro" id="IPR039261">
    <property type="entry name" value="FNR_nucleotide-bd"/>
</dbReference>
<dbReference type="InterPro" id="IPR013130">
    <property type="entry name" value="Fe3_Rdtase_TM_dom"/>
</dbReference>
<feature type="region of interest" description="Disordered" evidence="9">
    <location>
        <begin position="487"/>
        <end position="515"/>
    </location>
</feature>
<comment type="caution">
    <text evidence="12">The sequence shown here is derived from an EMBL/GenBank/DDBJ whole genome shotgun (WGS) entry which is preliminary data.</text>
</comment>
<dbReference type="PANTHER" id="PTHR32361">
    <property type="entry name" value="FERRIC/CUPRIC REDUCTASE TRANSMEMBRANE COMPONENT"/>
    <property type="match status" value="1"/>
</dbReference>
<evidence type="ECO:0000256" key="3">
    <source>
        <dbReference type="ARBA" id="ARBA00022448"/>
    </source>
</evidence>
<protein>
    <submittedName>
        <fullName evidence="12">Ferric/cupric reductase transmembrane component 2</fullName>
    </submittedName>
</protein>
<keyword evidence="7" id="KW-0406">Ion transport</keyword>
<dbReference type="InterPro" id="IPR051410">
    <property type="entry name" value="Ferric/Cupric_Reductase"/>
</dbReference>
<dbReference type="InterPro" id="IPR013121">
    <property type="entry name" value="Fe_red_NAD-bd_6"/>
</dbReference>
<dbReference type="EMBL" id="LGSR01000022">
    <property type="protein sequence ID" value="KOS17908.1"/>
    <property type="molecule type" value="Genomic_DNA"/>
</dbReference>
<keyword evidence="3" id="KW-0813">Transport</keyword>
<keyword evidence="13" id="KW-1185">Reference proteome</keyword>
<accession>A0A0M8MT38</accession>
<keyword evidence="6" id="KW-0560">Oxidoreductase</keyword>
<dbReference type="STRING" id="150374.A0A0M8MT38"/>
<gene>
    <name evidence="12" type="ORF">ESCO_002674</name>
</gene>
<evidence type="ECO:0000256" key="5">
    <source>
        <dbReference type="ARBA" id="ARBA00022989"/>
    </source>
</evidence>
<dbReference type="PANTHER" id="PTHR32361:SF28">
    <property type="entry name" value="FRP1P"/>
    <property type="match status" value="1"/>
</dbReference>
<dbReference type="PROSITE" id="PS51384">
    <property type="entry name" value="FAD_FR"/>
    <property type="match status" value="1"/>
</dbReference>
<evidence type="ECO:0000256" key="6">
    <source>
        <dbReference type="ARBA" id="ARBA00023002"/>
    </source>
</evidence>
<comment type="subcellular location">
    <subcellularLocation>
        <location evidence="1">Membrane</location>
        <topology evidence="1">Multi-pass membrane protein</topology>
    </subcellularLocation>
</comment>
<dbReference type="InterPro" id="IPR000778">
    <property type="entry name" value="Cyt_b245_heavy_chain"/>
</dbReference>
<feature type="transmembrane region" description="Helical" evidence="10">
    <location>
        <begin position="185"/>
        <end position="206"/>
    </location>
</feature>